<dbReference type="SUPFAM" id="SSF53850">
    <property type="entry name" value="Periplasmic binding protein-like II"/>
    <property type="match status" value="1"/>
</dbReference>
<dbReference type="PANTHER" id="PTHR43649">
    <property type="entry name" value="ARABINOSE-BINDING PROTEIN-RELATED"/>
    <property type="match status" value="1"/>
</dbReference>
<evidence type="ECO:0000313" key="7">
    <source>
        <dbReference type="EMBL" id="SEU18022.1"/>
    </source>
</evidence>
<organism evidence="7 8">
    <name type="scientific">Enterocloster lavalensis</name>
    <dbReference type="NCBI Taxonomy" id="460384"/>
    <lineage>
        <taxon>Bacteria</taxon>
        <taxon>Bacillati</taxon>
        <taxon>Bacillota</taxon>
        <taxon>Clostridia</taxon>
        <taxon>Lachnospirales</taxon>
        <taxon>Lachnospiraceae</taxon>
        <taxon>Enterocloster</taxon>
    </lineage>
</organism>
<dbReference type="GeneID" id="93279340"/>
<sequence>MRKNMKKATALLIAAAMAAGLSACSSGGGGETKAPSGTQAADSGTSGAAAESAPGKEEAAKTASDEKVTIRFSWWGADTRHEATLKVMDMYMEKHPNVTIEGEYGAFDSFYQKLQTQLGGGTEPDIISVDYKWVSDLTAQGELFVDMNSLTDQIDMSGFDMDFAKIYGAKGDYLIGLPVGINGMGYLYNVEFLKQYGVEPGDDWTWETVLENGKKVQEQDPSKHLMYNHADHWVYMVKAILKQMNGQNLVKDDYTPGFTAEEMAKIFDYERQLVETGTVPPFAEGVLYETVYADQNPNWLNQDLGIFPTSSSLVPGIAKASDFELATLRYPVAKDAVDPGILVTPSVFLTISANSKHPDVAADFINYMLNDPEAISVLKDTRGIPANETAKEQLVEEGVIDGKVSTMVAQALSGAGAAENGPSLNSEVLVLLKDYIQEVGYLQMTPEEAAAEFRSELEALLETIKP</sequence>
<evidence type="ECO:0000256" key="4">
    <source>
        <dbReference type="ARBA" id="ARBA00022729"/>
    </source>
</evidence>
<dbReference type="AlphaFoldDB" id="A0A1I0K316"/>
<comment type="similarity">
    <text evidence="2">Belongs to the bacterial solute-binding protein 1 family.</text>
</comment>
<dbReference type="EMBL" id="FOIM01000045">
    <property type="protein sequence ID" value="SEU18022.1"/>
    <property type="molecule type" value="Genomic_DNA"/>
</dbReference>
<dbReference type="Pfam" id="PF13416">
    <property type="entry name" value="SBP_bac_8"/>
    <property type="match status" value="1"/>
</dbReference>
<dbReference type="Proteomes" id="UP000198508">
    <property type="component" value="Unassembled WGS sequence"/>
</dbReference>
<proteinExistence type="inferred from homology"/>
<keyword evidence="3" id="KW-0813">Transport</keyword>
<dbReference type="InterPro" id="IPR006059">
    <property type="entry name" value="SBP"/>
</dbReference>
<gene>
    <name evidence="7" type="ORF">SAMN05216313_1452</name>
</gene>
<evidence type="ECO:0000256" key="3">
    <source>
        <dbReference type="ARBA" id="ARBA00022448"/>
    </source>
</evidence>
<dbReference type="GO" id="GO:0030313">
    <property type="term" value="C:cell envelope"/>
    <property type="evidence" value="ECO:0007669"/>
    <property type="project" value="UniProtKB-SubCell"/>
</dbReference>
<evidence type="ECO:0000256" key="6">
    <source>
        <dbReference type="SAM" id="SignalP"/>
    </source>
</evidence>
<keyword evidence="4 6" id="KW-0732">Signal</keyword>
<dbReference type="PANTHER" id="PTHR43649:SF31">
    <property type="entry name" value="SN-GLYCEROL-3-PHOSPHATE-BINDING PERIPLASMIC PROTEIN UGPB"/>
    <property type="match status" value="1"/>
</dbReference>
<dbReference type="InterPro" id="IPR050490">
    <property type="entry name" value="Bact_solute-bd_prot1"/>
</dbReference>
<feature type="region of interest" description="Disordered" evidence="5">
    <location>
        <begin position="25"/>
        <end position="64"/>
    </location>
</feature>
<protein>
    <submittedName>
        <fullName evidence="7">Oligogalacturonide transport system substrate-binding protein</fullName>
    </submittedName>
</protein>
<reference evidence="8" key="1">
    <citation type="submission" date="2016-10" db="EMBL/GenBank/DDBJ databases">
        <authorList>
            <person name="Varghese N."/>
            <person name="Submissions S."/>
        </authorList>
    </citation>
    <scope>NUCLEOTIDE SEQUENCE [LARGE SCALE GENOMIC DNA]</scope>
    <source>
        <strain evidence="8">NLAE-zl-G277</strain>
    </source>
</reference>
<feature type="compositionally biased region" description="Basic and acidic residues" evidence="5">
    <location>
        <begin position="54"/>
        <end position="64"/>
    </location>
</feature>
<dbReference type="RefSeq" id="WP_092371051.1">
    <property type="nucleotide sequence ID" value="NZ_DAINWJ010000131.1"/>
</dbReference>
<name>A0A1I0K316_9FIRM</name>
<feature type="signal peptide" evidence="6">
    <location>
        <begin position="1"/>
        <end position="23"/>
    </location>
</feature>
<accession>A0A1I0K316</accession>
<evidence type="ECO:0000256" key="5">
    <source>
        <dbReference type="SAM" id="MobiDB-lite"/>
    </source>
</evidence>
<feature type="compositionally biased region" description="Polar residues" evidence="5">
    <location>
        <begin position="35"/>
        <end position="46"/>
    </location>
</feature>
<keyword evidence="8" id="KW-1185">Reference proteome</keyword>
<dbReference type="Gene3D" id="3.40.190.10">
    <property type="entry name" value="Periplasmic binding protein-like II"/>
    <property type="match status" value="2"/>
</dbReference>
<dbReference type="STRING" id="460384.SAMN05216313_1452"/>
<evidence type="ECO:0000256" key="1">
    <source>
        <dbReference type="ARBA" id="ARBA00004196"/>
    </source>
</evidence>
<evidence type="ECO:0000313" key="8">
    <source>
        <dbReference type="Proteomes" id="UP000198508"/>
    </source>
</evidence>
<comment type="subcellular location">
    <subcellularLocation>
        <location evidence="1">Cell envelope</location>
    </subcellularLocation>
</comment>
<feature type="chain" id="PRO_5044372651" evidence="6">
    <location>
        <begin position="24"/>
        <end position="466"/>
    </location>
</feature>
<dbReference type="PROSITE" id="PS51257">
    <property type="entry name" value="PROKAR_LIPOPROTEIN"/>
    <property type="match status" value="1"/>
</dbReference>
<evidence type="ECO:0000256" key="2">
    <source>
        <dbReference type="ARBA" id="ARBA00008520"/>
    </source>
</evidence>